<dbReference type="NCBIfam" id="TIGR02063">
    <property type="entry name" value="RNase_R"/>
    <property type="match status" value="1"/>
</dbReference>
<dbReference type="InterPro" id="IPR011805">
    <property type="entry name" value="RNase_R"/>
</dbReference>
<reference evidence="11 12" key="1">
    <citation type="submission" date="2022-06" db="EMBL/GenBank/DDBJ databases">
        <title>Fructobacillus taiwanensis sp. nov., isolated from the honeybee.</title>
        <authorList>
            <person name="Chen Y.-S."/>
            <person name="Wang L.-T."/>
            <person name="Lee Y.-S."/>
            <person name="Chang Y.-C."/>
            <person name="Wu H.-C."/>
            <person name="Liao C.-Y."/>
            <person name="Chen W.-H."/>
            <person name="Deng J.-N."/>
            <person name="Wang Y.-H."/>
        </authorList>
    </citation>
    <scope>NUCLEOTIDE SEQUENCE [LARGE SCALE GENOMIC DNA]</scope>
    <source>
        <strain evidence="11 12">W13</strain>
    </source>
</reference>
<dbReference type="InterPro" id="IPR013223">
    <property type="entry name" value="RNase_B_OB_dom"/>
</dbReference>
<name>A0ABT0ZRN4_9LACO</name>
<dbReference type="CDD" id="cd04471">
    <property type="entry name" value="S1_RNase_R"/>
    <property type="match status" value="1"/>
</dbReference>
<feature type="domain" description="S1 motif" evidence="10">
    <location>
        <begin position="635"/>
        <end position="715"/>
    </location>
</feature>
<evidence type="ECO:0000259" key="10">
    <source>
        <dbReference type="PROSITE" id="PS50126"/>
    </source>
</evidence>
<feature type="compositionally biased region" description="Basic and acidic residues" evidence="9">
    <location>
        <begin position="735"/>
        <end position="753"/>
    </location>
</feature>
<keyword evidence="3 8" id="KW-0963">Cytoplasm</keyword>
<dbReference type="Pfam" id="PF00575">
    <property type="entry name" value="S1"/>
    <property type="match status" value="1"/>
</dbReference>
<keyword evidence="7 8" id="KW-0694">RNA-binding</keyword>
<keyword evidence="4 8" id="KW-0540">Nuclease</keyword>
<dbReference type="InterPro" id="IPR022966">
    <property type="entry name" value="RNase_II/R_CS"/>
</dbReference>
<evidence type="ECO:0000256" key="2">
    <source>
        <dbReference type="ARBA" id="ARBA00004496"/>
    </source>
</evidence>
<evidence type="ECO:0000256" key="3">
    <source>
        <dbReference type="ARBA" id="ARBA00022490"/>
    </source>
</evidence>
<dbReference type="Pfam" id="PF00773">
    <property type="entry name" value="RNB"/>
    <property type="match status" value="1"/>
</dbReference>
<dbReference type="PANTHER" id="PTHR23355:SF9">
    <property type="entry name" value="DIS3-LIKE EXONUCLEASE 2"/>
    <property type="match status" value="1"/>
</dbReference>
<keyword evidence="5 8" id="KW-0378">Hydrolase</keyword>
<gene>
    <name evidence="8 11" type="primary">rnr</name>
    <name evidence="11" type="ORF">NFX39_06055</name>
</gene>
<evidence type="ECO:0000256" key="6">
    <source>
        <dbReference type="ARBA" id="ARBA00022839"/>
    </source>
</evidence>
<dbReference type="HAMAP" id="MF_01895">
    <property type="entry name" value="RNase_R"/>
    <property type="match status" value="1"/>
</dbReference>
<comment type="catalytic activity">
    <reaction evidence="1 8">
        <text>Exonucleolytic cleavage in the 3'- to 5'-direction to yield nucleoside 5'-phosphates.</text>
        <dbReference type="EC" id="3.1.13.1"/>
    </reaction>
</comment>
<dbReference type="Proteomes" id="UP001523234">
    <property type="component" value="Unassembled WGS sequence"/>
</dbReference>
<feature type="compositionally biased region" description="Basic residues" evidence="9">
    <location>
        <begin position="811"/>
        <end position="821"/>
    </location>
</feature>
<dbReference type="InterPro" id="IPR040476">
    <property type="entry name" value="CSD2"/>
</dbReference>
<evidence type="ECO:0000256" key="5">
    <source>
        <dbReference type="ARBA" id="ARBA00022801"/>
    </source>
</evidence>
<dbReference type="PROSITE" id="PS50126">
    <property type="entry name" value="S1"/>
    <property type="match status" value="1"/>
</dbReference>
<dbReference type="InterPro" id="IPR050180">
    <property type="entry name" value="RNR_Ribonuclease"/>
</dbReference>
<accession>A0ABT0ZRN4</accession>
<dbReference type="PANTHER" id="PTHR23355">
    <property type="entry name" value="RIBONUCLEASE"/>
    <property type="match status" value="1"/>
</dbReference>
<keyword evidence="6 8" id="KW-0269">Exonuclease</keyword>
<dbReference type="PROSITE" id="PS01175">
    <property type="entry name" value="RIBONUCLEASE_II"/>
    <property type="match status" value="1"/>
</dbReference>
<dbReference type="InterPro" id="IPR012340">
    <property type="entry name" value="NA-bd_OB-fold"/>
</dbReference>
<protein>
    <recommendedName>
        <fullName evidence="8">Ribonuclease R</fullName>
        <shortName evidence="8">RNase R</shortName>
        <ecNumber evidence="8">3.1.13.1</ecNumber>
    </recommendedName>
</protein>
<sequence length="821" mass="91320">MEQKQIREQLEGFLKANHSQAFSAQNLADGLRLEGASGYRQVLSVLENLADNQIVKKVANDSYQYQGKKGDIVGEFKANDKGFGFVRYDENLPDYFVGPDNTNQAMQGDTVRVSMLRPAKSEDRGPEGKVEEIIEHAFTRVVGVYTSNTTFAGVLGQMRLTDKKAMSYQVLIDSSTAKEELHDGQVVVAEIQSYPDALHPKQLVASVTEVLGYENEPGMDIMQIVENKNVPNQFPQEVMEEADAIPNEVQPEEWEGRQDITDQPLVTIDGADTKDIDDAVVAWKLDNGNYHLGVHIADVSHYVRPGTALDKEAYHRGTSVYLADRVIPMLPQKLSNGIASLNPNVTRLAMSVEMEIDKNGKVVKHRLAQSVIESHARMTYDKVNDILAGDEEARQEYAGLKDMFDTMGELHQILAKMRANRGAIEFDAPEGSIVVDENGKAIDVVVRERGTAERMIESFMLAANETVAEHFDKKKVPFLYRIHETPDEERAHSFFEFAKALGHPVKGDPANVTPMMLQTLMKQVKDDPAEQMISTMMLRAMKQAKYSPDPVGHFGLGAEYYTHFTSPIRRYPDLTVHRLIKWYTKNGYGVEAQEKYASSLAQIGEDTSVRERRAIDAERLVDAMKKAEYMEDKVGNEYEGVVNAALKFGLFVSLDNTVEGLVHISNLTDDHYDYDDKHAALIGRSKHHIFQIGQRVKIKVIRASKKDSTVDFILTNPEEAPTTDIKVPQPNRGGFGRDNKKGGRGGNRRDGGKGRNGRNGGSSDRNRGGNNRSFDKNKGGGNGNRNGGKPNHGGKPNGQGRGTGKPDSNQNRKHGFSMKQK</sequence>
<proteinExistence type="inferred from homology"/>
<dbReference type="EC" id="3.1.13.1" evidence="8"/>
<evidence type="ECO:0000313" key="12">
    <source>
        <dbReference type="Proteomes" id="UP001523234"/>
    </source>
</evidence>
<evidence type="ECO:0000256" key="4">
    <source>
        <dbReference type="ARBA" id="ARBA00022722"/>
    </source>
</evidence>
<evidence type="ECO:0000256" key="1">
    <source>
        <dbReference type="ARBA" id="ARBA00001849"/>
    </source>
</evidence>
<dbReference type="NCBIfam" id="TIGR00358">
    <property type="entry name" value="3_prime_RNase"/>
    <property type="match status" value="1"/>
</dbReference>
<feature type="region of interest" description="Disordered" evidence="9">
    <location>
        <begin position="721"/>
        <end position="821"/>
    </location>
</feature>
<dbReference type="RefSeq" id="WP_252444010.1">
    <property type="nucleotide sequence ID" value="NZ_JAMWYK010000009.1"/>
</dbReference>
<dbReference type="InterPro" id="IPR003029">
    <property type="entry name" value="S1_domain"/>
</dbReference>
<dbReference type="Gene3D" id="2.40.50.140">
    <property type="entry name" value="Nucleic acid-binding proteins"/>
    <property type="match status" value="2"/>
</dbReference>
<organism evidence="11 12">
    <name type="scientific">Fructobacillus apis</name>
    <dbReference type="NCBI Taxonomy" id="2935017"/>
    <lineage>
        <taxon>Bacteria</taxon>
        <taxon>Bacillati</taxon>
        <taxon>Bacillota</taxon>
        <taxon>Bacilli</taxon>
        <taxon>Lactobacillales</taxon>
        <taxon>Lactobacillaceae</taxon>
        <taxon>Fructobacillus</taxon>
    </lineage>
</organism>
<evidence type="ECO:0000313" key="11">
    <source>
        <dbReference type="EMBL" id="MCO0832640.1"/>
    </source>
</evidence>
<comment type="function">
    <text evidence="8">3'-5' exoribonuclease that releases 5'-nucleoside monophosphates and is involved in maturation of structured RNAs.</text>
</comment>
<dbReference type="SUPFAM" id="SSF50249">
    <property type="entry name" value="Nucleic acid-binding proteins"/>
    <property type="match status" value="4"/>
</dbReference>
<evidence type="ECO:0000256" key="7">
    <source>
        <dbReference type="ARBA" id="ARBA00022884"/>
    </source>
</evidence>
<comment type="subcellular location">
    <subcellularLocation>
        <location evidence="2 8">Cytoplasm</location>
    </subcellularLocation>
</comment>
<comment type="similarity">
    <text evidence="8">Belongs to the RNR ribonuclease family. RNase R subfamily.</text>
</comment>
<evidence type="ECO:0000256" key="9">
    <source>
        <dbReference type="SAM" id="MobiDB-lite"/>
    </source>
</evidence>
<dbReference type="EMBL" id="JAMWYK010000009">
    <property type="protein sequence ID" value="MCO0832640.1"/>
    <property type="molecule type" value="Genomic_DNA"/>
</dbReference>
<dbReference type="SMART" id="SM00955">
    <property type="entry name" value="RNB"/>
    <property type="match status" value="1"/>
</dbReference>
<dbReference type="Pfam" id="PF08206">
    <property type="entry name" value="OB_RNB"/>
    <property type="match status" value="1"/>
</dbReference>
<keyword evidence="12" id="KW-1185">Reference proteome</keyword>
<dbReference type="Pfam" id="PF17876">
    <property type="entry name" value="CSD2"/>
    <property type="match status" value="1"/>
</dbReference>
<dbReference type="InterPro" id="IPR004476">
    <property type="entry name" value="RNase_II/RNase_R"/>
</dbReference>
<comment type="caution">
    <text evidence="11">The sequence shown here is derived from an EMBL/GenBank/DDBJ whole genome shotgun (WGS) entry which is preliminary data.</text>
</comment>
<dbReference type="InterPro" id="IPR001900">
    <property type="entry name" value="RNase_II/R"/>
</dbReference>
<dbReference type="SMART" id="SM00316">
    <property type="entry name" value="S1"/>
    <property type="match status" value="1"/>
</dbReference>
<evidence type="ECO:0000256" key="8">
    <source>
        <dbReference type="HAMAP-Rule" id="MF_01895"/>
    </source>
</evidence>